<dbReference type="EMBL" id="CAAALY010089219">
    <property type="protein sequence ID" value="VEL27704.1"/>
    <property type="molecule type" value="Genomic_DNA"/>
</dbReference>
<dbReference type="Proteomes" id="UP000784294">
    <property type="component" value="Unassembled WGS sequence"/>
</dbReference>
<gene>
    <name evidence="2" type="ORF">PXEA_LOCUS21144</name>
</gene>
<comment type="caution">
    <text evidence="2">The sequence shown here is derived from an EMBL/GenBank/DDBJ whole genome shotgun (WGS) entry which is preliminary data.</text>
</comment>
<keyword evidence="3" id="KW-1185">Reference proteome</keyword>
<feature type="compositionally biased region" description="Basic and acidic residues" evidence="1">
    <location>
        <begin position="41"/>
        <end position="53"/>
    </location>
</feature>
<name>A0A3S5FEV2_9PLAT</name>
<organism evidence="2 3">
    <name type="scientific">Protopolystoma xenopodis</name>
    <dbReference type="NCBI Taxonomy" id="117903"/>
    <lineage>
        <taxon>Eukaryota</taxon>
        <taxon>Metazoa</taxon>
        <taxon>Spiralia</taxon>
        <taxon>Lophotrochozoa</taxon>
        <taxon>Platyhelminthes</taxon>
        <taxon>Monogenea</taxon>
        <taxon>Polyopisthocotylea</taxon>
        <taxon>Polystomatidea</taxon>
        <taxon>Polystomatidae</taxon>
        <taxon>Protopolystoma</taxon>
    </lineage>
</organism>
<evidence type="ECO:0000313" key="3">
    <source>
        <dbReference type="Proteomes" id="UP000784294"/>
    </source>
</evidence>
<accession>A0A3S5FEV2</accession>
<evidence type="ECO:0000256" key="1">
    <source>
        <dbReference type="SAM" id="MobiDB-lite"/>
    </source>
</evidence>
<protein>
    <submittedName>
        <fullName evidence="2">Uncharacterized protein</fullName>
    </submittedName>
</protein>
<feature type="region of interest" description="Disordered" evidence="1">
    <location>
        <begin position="25"/>
        <end position="70"/>
    </location>
</feature>
<reference evidence="2" key="1">
    <citation type="submission" date="2018-11" db="EMBL/GenBank/DDBJ databases">
        <authorList>
            <consortium name="Pathogen Informatics"/>
        </authorList>
    </citation>
    <scope>NUCLEOTIDE SEQUENCE</scope>
</reference>
<evidence type="ECO:0000313" key="2">
    <source>
        <dbReference type="EMBL" id="VEL27704.1"/>
    </source>
</evidence>
<sequence>MKRKTQTYVLLGLFIASRLGVYTSRRKVDKSTRPTTLGSDSDSKSNTHFDPVYKFDYNSNSDFDTESQSD</sequence>
<proteinExistence type="predicted"/>
<dbReference type="AlphaFoldDB" id="A0A3S5FEV2"/>